<dbReference type="GeneID" id="96904268"/>
<feature type="compositionally biased region" description="Basic and acidic residues" evidence="13">
    <location>
        <begin position="1588"/>
        <end position="1600"/>
    </location>
</feature>
<feature type="active site" description="Glycyl thioester intermediate" evidence="12">
    <location>
        <position position="3226"/>
    </location>
</feature>
<evidence type="ECO:0000256" key="12">
    <source>
        <dbReference type="PROSITE-ProRule" id="PRU00104"/>
    </source>
</evidence>
<dbReference type="InterPro" id="IPR000569">
    <property type="entry name" value="HECT_dom"/>
</dbReference>
<dbReference type="FunFam" id="3.30.2160.10:FF:000001">
    <property type="entry name" value="E3 ubiquitin-protein ligase NEDD4-like"/>
    <property type="match status" value="1"/>
</dbReference>
<feature type="compositionally biased region" description="Acidic residues" evidence="13">
    <location>
        <begin position="1964"/>
        <end position="1976"/>
    </location>
</feature>
<dbReference type="FunFam" id="3.30.2410.10:FF:000004">
    <property type="entry name" value="E3 ubiquitin-protein ligase HUWE1, variant"/>
    <property type="match status" value="1"/>
</dbReference>
<dbReference type="GO" id="GO:0005634">
    <property type="term" value="C:nucleus"/>
    <property type="evidence" value="ECO:0007669"/>
    <property type="project" value="UniProtKB-SubCell"/>
</dbReference>
<dbReference type="eggNOG" id="KOG0939">
    <property type="taxonomic scope" value="Eukaryota"/>
</dbReference>
<dbReference type="GO" id="GO:0000448">
    <property type="term" value="P:cleavage in ITS2 between 5.8S rRNA and LSU-rRNA of tricistronic rRNA transcript (SSU-rRNA, 5.8S rRNA, LSU-rRNA)"/>
    <property type="evidence" value="ECO:0007669"/>
    <property type="project" value="EnsemblFungi"/>
</dbReference>
<dbReference type="PANTHER" id="PTHR11254">
    <property type="entry name" value="HECT DOMAIN UBIQUITIN-PROTEIN LIGASE"/>
    <property type="match status" value="1"/>
</dbReference>
<proteinExistence type="inferred from homology"/>
<evidence type="ECO:0000256" key="4">
    <source>
        <dbReference type="ARBA" id="ARBA00012485"/>
    </source>
</evidence>
<reference evidence="15 16" key="1">
    <citation type="journal article" date="2011" name="Proc. Natl. Acad. Sci. U.S.A.">
        <title>Evolutionary erosion of yeast sex chromosomes by mating-type switching accidents.</title>
        <authorList>
            <person name="Gordon J.L."/>
            <person name="Armisen D."/>
            <person name="Proux-Wera E."/>
            <person name="Oheigeartaigh S.S."/>
            <person name="Byrne K.P."/>
            <person name="Wolfe K.H."/>
        </authorList>
    </citation>
    <scope>NUCLEOTIDE SEQUENCE [LARGE SCALE GENOMIC DNA]</scope>
    <source>
        <strain evidence="16">ATCC 76901 / BCRC 22586 / CBS 4309 / NBRC 1992 / NRRL Y-12630</strain>
    </source>
</reference>
<feature type="compositionally biased region" description="Basic and acidic residues" evidence="13">
    <location>
        <begin position="1949"/>
        <end position="1958"/>
    </location>
</feature>
<dbReference type="Pfam" id="PF06025">
    <property type="entry name" value="DUF913"/>
    <property type="match status" value="1"/>
</dbReference>
<evidence type="ECO:0000256" key="2">
    <source>
        <dbReference type="ARBA" id="ARBA00004123"/>
    </source>
</evidence>
<keyword evidence="8" id="KW-0509">mRNA transport</keyword>
<feature type="compositionally biased region" description="Low complexity" evidence="13">
    <location>
        <begin position="2044"/>
        <end position="2053"/>
    </location>
</feature>
<feature type="domain" description="HECT" evidence="14">
    <location>
        <begin position="2923"/>
        <end position="3259"/>
    </location>
</feature>
<dbReference type="Gene3D" id="3.90.1750.10">
    <property type="entry name" value="Hect, E3 ligase catalytic domains"/>
    <property type="match status" value="1"/>
</dbReference>
<evidence type="ECO:0000256" key="5">
    <source>
        <dbReference type="ARBA" id="ARBA00022448"/>
    </source>
</evidence>
<dbReference type="GO" id="GO:0006511">
    <property type="term" value="P:ubiquitin-dependent protein catabolic process"/>
    <property type="evidence" value="ECO:0007669"/>
    <property type="project" value="EnsemblFungi"/>
</dbReference>
<feature type="compositionally biased region" description="Acidic residues" evidence="13">
    <location>
        <begin position="1881"/>
        <end position="1895"/>
    </location>
</feature>
<dbReference type="SMART" id="SM00119">
    <property type="entry name" value="HECTc"/>
    <property type="match status" value="1"/>
</dbReference>
<dbReference type="Proteomes" id="UP000001640">
    <property type="component" value="Chromosome 6"/>
</dbReference>
<accession>G0VGJ9</accession>
<gene>
    <name evidence="15" type="primary">NCAS0F01360</name>
    <name evidence="15" type="ordered locus">NCAS_0F01360</name>
</gene>
<evidence type="ECO:0000313" key="15">
    <source>
        <dbReference type="EMBL" id="CCC70620.1"/>
    </source>
</evidence>
<dbReference type="RefSeq" id="XP_003676975.1">
    <property type="nucleotide sequence ID" value="XM_003676927.1"/>
</dbReference>
<dbReference type="GO" id="GO:0000480">
    <property type="term" value="P:endonucleolytic cleavage in 5'-ETS of tricistronic rRNA transcript (SSU-rRNA, 5.8S rRNA, LSU-rRNA)"/>
    <property type="evidence" value="ECO:0007669"/>
    <property type="project" value="EnsemblFungi"/>
</dbReference>
<dbReference type="GO" id="GO:0000278">
    <property type="term" value="P:mitotic cell cycle"/>
    <property type="evidence" value="ECO:0007669"/>
    <property type="project" value="EnsemblFungi"/>
</dbReference>
<feature type="region of interest" description="Disordered" evidence="13">
    <location>
        <begin position="1627"/>
        <end position="1650"/>
    </location>
</feature>
<evidence type="ECO:0000256" key="1">
    <source>
        <dbReference type="ARBA" id="ARBA00000885"/>
    </source>
</evidence>
<feature type="region of interest" description="Disordered" evidence="13">
    <location>
        <begin position="1588"/>
        <end position="1608"/>
    </location>
</feature>
<name>G0VGJ9_NAUCA</name>
<keyword evidence="7 12" id="KW-0833">Ubl conjugation pathway</keyword>
<evidence type="ECO:0000256" key="9">
    <source>
        <dbReference type="ARBA" id="ARBA00023242"/>
    </source>
</evidence>
<sequence>MVEVLRFDKLQREKNAATYKPLMDELTGCDLPEFLVKLESIQEWDRSRDDLFVWIPVLNRMDEILQGIIDKYKYKTTDYKKNAVKLIEMSKEDEKICLTLTQFTERLLFNSEQRNVYSSLDVMDNLLNCPNYKVKLDAMKVLAIMGERYALLNPRWENNPMLSNHNLKTKALKLALALQSSVIDDDGEHFSLVDLFLEKKKFPSKWSKFKYSYYSTKETKPHSNGGDTGESSSSLKKLVLTTEDLTSHTLQQLFDKGMAILPHEDWYEFSLKVSAAKSFSDDSSDNLELRNIIIRTKFNAIALVNTIFVPPLVSSKLFEIDPYAFNSLTDFISLTEPQIPEDLRLDALLALECISLKHVWCSDIMRNLGGNMSHGLMFQILRKLAKLLRDEKSQINEEYNVRFFYVISNIADVKMLHESLLAAGLIPALLDIISIKMNNRRRTLASATHLLESFIRNTDSTAEFISNNGFNILINSITEEVNFALEHPEFGKPPKYSIVYYSISFRQLAYIRSLLKLVCRLLKTDAGDRIRNLIDSPILVSLKQILQNRPIFGYTLITFVLDIIQIVINSEPTIFPILSEAGIISCIVDHFPDLIGPNYELFTLLPDVISALCLNNDVLETVKKNKLIDTILGKILTDKECASVLSVHEGPSEIGTAIDELGRYYPLLKDNVLDAFVNQTYSLLKVIEFQHPIIYESSKGDQFFYHSKNEEVNDMEDDADTLAFWDLESYAPILESYSCLFYGMSLDNTCLANLPEKIPFDDLLPLFAINNPTFDYVDSDTMLNFVDVLQHFDDRSKDYSFPTIMKSLSKELKALDSFLQSSNDCSFFLETDKESERMSARTVMKALGHLSTLLYIVTKVFINTQTLSEKRLVQITTFFQMEGFALIKNLRLLFQKCALEEMYISRDLPDDVRVNTMPEPFGNVPPIQIYVEKPIKERKFEKKTSTKFKNTFEVRRLTNNLQTYTSIIFRCFLKLGEGKSIDPVLHDLKTETHIFDEVVTEVLELRNAVHLMDNLAYSLVLLNFNSYIFTCPKTAVMPSDLLQTLPAVIFYQKGGYQFYADFVIDLFSKMTEIKDLTLMENIDYVKDSEEVLTLSCLINALTFLNRSMQKELMTNINSLLKYYSISSENDINLVENLIFRIKLLSLKMITELDQQHSLFGSISKSVPYSVFKQFLTMLKNSFKGDYSSSCYLYKIKWQDIIEKYKRYKILLEIGMKEDDAKLCLEINCGDFPDRDFEYLLPGQYESLERLVPDLQSKSRPTLECVDDIETRELNELRLKFYNDSLPQKIFNVLPFYPKLVNAFARMLLQLFECYSETGSKFAKNILLKIQETDIADSDTLSSYIHLLGIFLNENKIYEQSEDLIVLFLNYLVQYLKPEHINTPWFSKALFVYEIILTKSELPTFEKIGSFVKLALDPETPTPIYKIPEIITERVFDTLVRVSEITNFYSALAECRILLIYARNEEYANEIARSGIFNKLLKVIGSYQKSDKINFLESSFLLLARRCFETTDIVTELIRYEINRSFAPRQLNSEASREVYLDALLESKPHIFMRNPAKFVEVLSEVARFDDFDEDGELMGYTMVRQKTSKDPKLTNSKTEDDLPTDTPQRSGIIHLLLSQLMAASEKDWQSEPASQDQSHNSHKRKPEKIDPRKNPVCAYMMFLLKILVELVSSYKHCKFEFLTFDKRNTYSERIRPRSTALNFFLYKLLEKTDDHHDDRYASKRREVIGSLSRAVIVGFISTVQNSEHQEVSLKDIDPDMSFIRRFTTEVMIKALKTCSSSSALVETNVNKLDAWFKTIRSMLYIQAPYVRAVLDSNKVRSDRYQVCKMMLDLNVPAAITDSIESLDLNYPSSKRLFNNAVEALNAINSTRIDFAEHFQLENDEDEDDVDDESDKEEPSNMFRNSALGMYDVDDIEEDDEEDEDSLIGDGDAIAYVDGDDGGFEVIFTDEERSDHDHLSSGSESESDSDSINEEDYSSTGMSIDINENGSYGEHSDNDGFSDNSSFTSSGSGDNIEIIDVDEDDYESGLDVDLSDYNVDESDWDSGLSDLSSFGERDSEDDDEDSQRSERTGPTPSIHGHRWTLTDDVDISDEESDEESRGVFQGIEHIFDTDQQSLLRVAESLTQHNRHSLLRDSQRSHHPHARSSLSILGGSNRRLQNTLINPLGPSGLEQVENDMSAQLTSVGSGIHPRTERTHFADVLFSGETLDDRIVDGIVLKSSIARWKDIYDMFYETRNYSAYLLPTIINKLYTKSLNFHHELDTESQSSQEKVDQPDRTRSVTWQQPTANGAIEPEAVVANEEHMESDEHDPVYVNIEGTDVDIGGTDIDPEFLSALPEEIRAEVFTQHVLERRSQAVNHEIHSREIAPDFLNAIPEDIRNEIVSQEMVHPHFNVQDTTHSHTDNVDESLNTSHGQIPETINASGNPLVPIIKNKKPSQPLYFAPMLDRSGIAALMKSLFISQPYIQREVYHELFLRLCCSKQNRNDIVNMLLFILTEGINDQHSLERVYSSISIKAHGNGKLQGLPVVHRQLPADCTPLTVANQTIEILHHLLDGNPILRYFFITEHESLLVNKSLSKNKKDLNTKYEKWPIKYLFTLLDKKIITDETVLMDLLIKILQLCTNPIRKIQKNSNKDTSKRKLHVPVIDVKDLTKLVNVIRLDSCNTKVFQQTLNVMYNLLSLEDSIQAFTNGSVTLANSAIEALVPDLDLLNQECSTMDTTKEISSNLIQKFTLPSSDQAKLLKVLTTIDYLYTHKKELNQENRSILIKLYDSIGLGSVWSSLSKCLLQFEKAKGFSTSATILLPLIESLMVVCKHSKATPEKVRKYEEEKKLDFAKLSVENMFFPFTDVHKKLLNQMVRSNPKLMSGPFALLVKNPKILDFDNKRYYFVARLRSDIKEAPKLPITVRRDQVFLDSYRALFFKKDEEIKDSKLEITFKGESGVDAGGLTREWYQVLSRQMFNPDYALFLPVASDKTTFHPNRTSGINPEHLSFFKFIGMVIGKAIRDQCFLDCHFSREVYKNILGKPVSLRDMESLDPDYYKSLVWILENDITDIIEETFSVELDDYGEHKTIDLIENGANIPVTEENKQEYVKKIVEYKLNTSVKEQMDNFLRGFYALIPLNLISIFDEQELELLISGLPDIDVDDWKNNTNYVNYTISDREIGYFWRAVRSFDGEERAKLLQFVTGTSKVPLNGFKELGGVNGVCKFSIHKDYGSTERLPSSHTCFNQLNLPAYNSYETLRGSLLIAINEGHEGFGLA</sequence>
<dbReference type="PROSITE" id="PS50237">
    <property type="entry name" value="HECT"/>
    <property type="match status" value="1"/>
</dbReference>
<dbReference type="PANTHER" id="PTHR11254:SF67">
    <property type="entry name" value="E3 UBIQUITIN-PROTEIN LIGASE HUWE1"/>
    <property type="match status" value="1"/>
</dbReference>
<dbReference type="GO" id="GO:0000447">
    <property type="term" value="P:endonucleolytic cleavage in ITS1 to separate SSU-rRNA from 5.8S rRNA and LSU-rRNA from tricistronic rRNA transcript (SSU-rRNA, 5.8S rRNA, LSU-rRNA)"/>
    <property type="evidence" value="ECO:0007669"/>
    <property type="project" value="EnsemblFungi"/>
</dbReference>
<dbReference type="CDD" id="cd00078">
    <property type="entry name" value="HECTc"/>
    <property type="match status" value="1"/>
</dbReference>
<dbReference type="InParanoid" id="G0VGJ9"/>
<feature type="compositionally biased region" description="Polar residues" evidence="13">
    <location>
        <begin position="1979"/>
        <end position="1989"/>
    </location>
</feature>
<dbReference type="InterPro" id="IPR010309">
    <property type="entry name" value="E3_Ub_ligase_DUF908"/>
</dbReference>
<dbReference type="GO" id="GO:0051028">
    <property type="term" value="P:mRNA transport"/>
    <property type="evidence" value="ECO:0007669"/>
    <property type="project" value="UniProtKB-KW"/>
</dbReference>
<comment type="catalytic activity">
    <reaction evidence="1">
        <text>S-ubiquitinyl-[E2 ubiquitin-conjugating enzyme]-L-cysteine + [acceptor protein]-L-lysine = [E2 ubiquitin-conjugating enzyme]-L-cysteine + N(6)-ubiquitinyl-[acceptor protein]-L-lysine.</text>
        <dbReference type="EC" id="2.3.2.26"/>
    </reaction>
</comment>
<dbReference type="SUPFAM" id="SSF56204">
    <property type="entry name" value="Hect, E3 ligase catalytic domain"/>
    <property type="match status" value="1"/>
</dbReference>
<organism evidence="15 16">
    <name type="scientific">Naumovozyma castellii</name>
    <name type="common">Yeast</name>
    <name type="synonym">Saccharomyces castellii</name>
    <dbReference type="NCBI Taxonomy" id="27288"/>
    <lineage>
        <taxon>Eukaryota</taxon>
        <taxon>Fungi</taxon>
        <taxon>Dikarya</taxon>
        <taxon>Ascomycota</taxon>
        <taxon>Saccharomycotina</taxon>
        <taxon>Saccharomycetes</taxon>
        <taxon>Saccharomycetales</taxon>
        <taxon>Saccharomycetaceae</taxon>
        <taxon>Naumovozyma</taxon>
    </lineage>
</organism>
<feature type="compositionally biased region" description="Basic and acidic residues" evidence="13">
    <location>
        <begin position="2270"/>
        <end position="2279"/>
    </location>
</feature>
<feature type="compositionally biased region" description="Acidic residues" evidence="13">
    <location>
        <begin position="1911"/>
        <end position="1926"/>
    </location>
</feature>
<dbReference type="GO" id="GO:0000209">
    <property type="term" value="P:protein polyubiquitination"/>
    <property type="evidence" value="ECO:0007669"/>
    <property type="project" value="TreeGrafter"/>
</dbReference>
<protein>
    <recommendedName>
        <fullName evidence="4">HECT-type E3 ubiquitin transferase</fullName>
        <ecNumber evidence="4">2.3.2.26</ecNumber>
    </recommendedName>
    <alternativeName>
        <fullName evidence="11">HECT-type E3 ubiquitin transferase TOM1</fullName>
    </alternativeName>
</protein>
<dbReference type="STRING" id="1064592.G0VGJ9"/>
<dbReference type="InterPro" id="IPR025527">
    <property type="entry name" value="HUWE1/Rev1_UBM"/>
</dbReference>
<dbReference type="SUPFAM" id="SSF48371">
    <property type="entry name" value="ARM repeat"/>
    <property type="match status" value="1"/>
</dbReference>
<dbReference type="KEGG" id="ncs:NCAS_0F01360"/>
<dbReference type="OrthoDB" id="8068875at2759"/>
<dbReference type="OMA" id="DCHFSRE"/>
<dbReference type="HOGENOM" id="CLU_000215_0_1_1"/>
<dbReference type="FunFam" id="3.90.1750.10:FF:000003">
    <property type="entry name" value="E3 ubiquitin-protein ligase UPL1"/>
    <property type="match status" value="1"/>
</dbReference>
<dbReference type="Pfam" id="PF06012">
    <property type="entry name" value="DUF908"/>
    <property type="match status" value="1"/>
</dbReference>
<evidence type="ECO:0000259" key="14">
    <source>
        <dbReference type="PROSITE" id="PS50237"/>
    </source>
</evidence>
<feature type="region of interest" description="Disordered" evidence="13">
    <location>
        <begin position="2129"/>
        <end position="2151"/>
    </location>
</feature>
<feature type="region of interest" description="Disordered" evidence="13">
    <location>
        <begin position="1880"/>
        <end position="2015"/>
    </location>
</feature>
<evidence type="ECO:0000256" key="8">
    <source>
        <dbReference type="ARBA" id="ARBA00022816"/>
    </source>
</evidence>
<dbReference type="UniPathway" id="UPA00143"/>
<evidence type="ECO:0000256" key="11">
    <source>
        <dbReference type="ARBA" id="ARBA00076267"/>
    </source>
</evidence>
<keyword evidence="9" id="KW-0539">Nucleus</keyword>
<evidence type="ECO:0000256" key="10">
    <source>
        <dbReference type="ARBA" id="ARBA00034494"/>
    </source>
</evidence>
<evidence type="ECO:0000256" key="13">
    <source>
        <dbReference type="SAM" id="MobiDB-lite"/>
    </source>
</evidence>
<dbReference type="InterPro" id="IPR010314">
    <property type="entry name" value="E3_Ub_ligase_DUF913"/>
</dbReference>
<comment type="similarity">
    <text evidence="10">Belongs to the UPL family. TOM1/PTR1 subfamily.</text>
</comment>
<dbReference type="InterPro" id="IPR011989">
    <property type="entry name" value="ARM-like"/>
</dbReference>
<evidence type="ECO:0000256" key="3">
    <source>
        <dbReference type="ARBA" id="ARBA00004906"/>
    </source>
</evidence>
<dbReference type="GO" id="GO:0000472">
    <property type="term" value="P:endonucleolytic cleavage to generate mature 5'-end of SSU-rRNA from (SSU-rRNA, 5.8S rRNA, LSU-rRNA)"/>
    <property type="evidence" value="ECO:0007669"/>
    <property type="project" value="EnsemblFungi"/>
</dbReference>
<dbReference type="Gene3D" id="3.30.2160.10">
    <property type="entry name" value="Hect, E3 ligase catalytic domain"/>
    <property type="match status" value="1"/>
</dbReference>
<dbReference type="InterPro" id="IPR016024">
    <property type="entry name" value="ARM-type_fold"/>
</dbReference>
<evidence type="ECO:0000313" key="16">
    <source>
        <dbReference type="Proteomes" id="UP000001640"/>
    </source>
</evidence>
<evidence type="ECO:0000256" key="7">
    <source>
        <dbReference type="ARBA" id="ARBA00022786"/>
    </source>
</evidence>
<keyword evidence="5" id="KW-0813">Transport</keyword>
<dbReference type="InterPro" id="IPR035983">
    <property type="entry name" value="Hect_E3_ubiquitin_ligase"/>
</dbReference>
<evidence type="ECO:0000256" key="6">
    <source>
        <dbReference type="ARBA" id="ARBA00022679"/>
    </source>
</evidence>
<feature type="compositionally biased region" description="Low complexity" evidence="13">
    <location>
        <begin position="1998"/>
        <end position="2015"/>
    </location>
</feature>
<dbReference type="GO" id="GO:0005737">
    <property type="term" value="C:cytoplasm"/>
    <property type="evidence" value="ECO:0007669"/>
    <property type="project" value="TreeGrafter"/>
</dbReference>
<dbReference type="InterPro" id="IPR050409">
    <property type="entry name" value="E3_ubiq-protein_ligase"/>
</dbReference>
<keyword evidence="16" id="KW-1185">Reference proteome</keyword>
<comment type="subcellular location">
    <subcellularLocation>
        <location evidence="2">Nucleus</location>
    </subcellularLocation>
</comment>
<dbReference type="Pfam" id="PF14377">
    <property type="entry name" value="UBM"/>
    <property type="match status" value="2"/>
</dbReference>
<dbReference type="FunCoup" id="G0VGJ9">
    <property type="interactions" value="1198"/>
</dbReference>
<feature type="region of interest" description="Disordered" evidence="13">
    <location>
        <begin position="2036"/>
        <end position="2085"/>
    </location>
</feature>
<dbReference type="GO" id="GO:0006913">
    <property type="term" value="P:nucleocytoplasmic transport"/>
    <property type="evidence" value="ECO:0007669"/>
    <property type="project" value="EnsemblFungi"/>
</dbReference>
<comment type="pathway">
    <text evidence="3">Protein modification; protein ubiquitination.</text>
</comment>
<dbReference type="EMBL" id="HE576757">
    <property type="protein sequence ID" value="CCC70620.1"/>
    <property type="molecule type" value="Genomic_DNA"/>
</dbReference>
<dbReference type="GO" id="GO:0006997">
    <property type="term" value="P:nucleus organization"/>
    <property type="evidence" value="ECO:0007669"/>
    <property type="project" value="EnsemblFungi"/>
</dbReference>
<dbReference type="Gene3D" id="3.30.2410.10">
    <property type="entry name" value="Hect, E3 ligase catalytic domain"/>
    <property type="match status" value="1"/>
</dbReference>
<dbReference type="Pfam" id="PF00632">
    <property type="entry name" value="HECT"/>
    <property type="match status" value="1"/>
</dbReference>
<keyword evidence="6" id="KW-0808">Transferase</keyword>
<feature type="region of interest" description="Disordered" evidence="13">
    <location>
        <begin position="2261"/>
        <end position="2291"/>
    </location>
</feature>
<dbReference type="EC" id="2.3.2.26" evidence="4"/>
<dbReference type="Gene3D" id="1.25.10.10">
    <property type="entry name" value="Leucine-rich Repeat Variant"/>
    <property type="match status" value="1"/>
</dbReference>
<reference key="2">
    <citation type="submission" date="2011-08" db="EMBL/GenBank/DDBJ databases">
        <title>Genome sequence of Naumovozyma castellii.</title>
        <authorList>
            <person name="Gordon J.L."/>
            <person name="Armisen D."/>
            <person name="Proux-Wera E."/>
            <person name="OhEigeartaigh S.S."/>
            <person name="Byrne K.P."/>
            <person name="Wolfe K.H."/>
        </authorList>
    </citation>
    <scope>NUCLEOTIDE SEQUENCE</scope>
    <source>
        <strain>Type strain:CBS 4309</strain>
    </source>
</reference>
<dbReference type="GO" id="GO:0061630">
    <property type="term" value="F:ubiquitin protein ligase activity"/>
    <property type="evidence" value="ECO:0007669"/>
    <property type="project" value="UniProtKB-EC"/>
</dbReference>